<evidence type="ECO:0000256" key="1">
    <source>
        <dbReference type="SAM" id="MobiDB-lite"/>
    </source>
</evidence>
<evidence type="ECO:0000313" key="3">
    <source>
        <dbReference type="EMBL" id="KIA63037.1"/>
    </source>
</evidence>
<evidence type="ECO:0000313" key="4">
    <source>
        <dbReference type="Proteomes" id="UP000031364"/>
    </source>
</evidence>
<sequence length="276" mass="30426">MRIREPGVYDDVTDTEYHGDTSSLSSSGARKILPPGCPAAFKHERDHGKVTAAHFDEGHAAHSLVLGVGLDIVEVAAESWQTKAAREERQAAYDAGKVPLLSAKVSEIKAMAAAIADHPLAAELLADGVAETSAYCLDPATWTRLRARADWRTAFRGQPTIVDYKTSKNADPSLFRVSASGIGYHCQDPWYRDVFAACGIEIDRFIFVVQEKTPPYLISVHEFSDDDVALGRRLNRLAIDIYAACVAEDYWPGYGDHIHSMRLTARARYFAEELLS</sequence>
<name>A0ABR4ZCF2_9NOCA</name>
<dbReference type="InterPro" id="IPR011604">
    <property type="entry name" value="PDDEXK-like_dom_sf"/>
</dbReference>
<keyword evidence="4" id="KW-1185">Reference proteome</keyword>
<proteinExistence type="predicted"/>
<gene>
    <name evidence="3" type="ORF">FG87_22010</name>
</gene>
<dbReference type="EMBL" id="JNFP01000026">
    <property type="protein sequence ID" value="KIA63037.1"/>
    <property type="molecule type" value="Genomic_DNA"/>
</dbReference>
<dbReference type="InterPro" id="IPR024432">
    <property type="entry name" value="Put_RecE_PDDEXK-like_dom"/>
</dbReference>
<protein>
    <recommendedName>
        <fullName evidence="2">Putative exodeoxyribonuclease 8 PDDEXK-like domain-containing protein</fullName>
    </recommendedName>
</protein>
<comment type="caution">
    <text evidence="3">The sequence shown here is derived from an EMBL/GenBank/DDBJ whole genome shotgun (WGS) entry which is preliminary data.</text>
</comment>
<dbReference type="Pfam" id="PF12684">
    <property type="entry name" value="DUF3799"/>
    <property type="match status" value="1"/>
</dbReference>
<organism evidence="3 4">
    <name type="scientific">Nocardia vulneris</name>
    <dbReference type="NCBI Taxonomy" id="1141657"/>
    <lineage>
        <taxon>Bacteria</taxon>
        <taxon>Bacillati</taxon>
        <taxon>Actinomycetota</taxon>
        <taxon>Actinomycetes</taxon>
        <taxon>Mycobacteriales</taxon>
        <taxon>Nocardiaceae</taxon>
        <taxon>Nocardia</taxon>
    </lineage>
</organism>
<dbReference type="Gene3D" id="3.90.320.10">
    <property type="match status" value="1"/>
</dbReference>
<evidence type="ECO:0000259" key="2">
    <source>
        <dbReference type="Pfam" id="PF12684"/>
    </source>
</evidence>
<feature type="domain" description="Putative exodeoxyribonuclease 8 PDDEXK-like" evidence="2">
    <location>
        <begin position="66"/>
        <end position="263"/>
    </location>
</feature>
<reference evidence="3 4" key="1">
    <citation type="journal article" date="2014" name="Int. J. Syst. Evol. Microbiol.">
        <title>Nocardia vulneris sp. nov., isolated from wounds of human patients in North America.</title>
        <authorList>
            <person name="Lasker B.A."/>
            <person name="Bell M."/>
            <person name="Klenk H.P."/>
            <person name="Sproer C."/>
            <person name="Schumann C."/>
            <person name="Schumann P."/>
            <person name="Brown J.M."/>
        </authorList>
    </citation>
    <scope>NUCLEOTIDE SEQUENCE [LARGE SCALE GENOMIC DNA]</scope>
    <source>
        <strain evidence="3 4">W9851</strain>
    </source>
</reference>
<accession>A0ABR4ZCF2</accession>
<feature type="region of interest" description="Disordered" evidence="1">
    <location>
        <begin position="1"/>
        <end position="29"/>
    </location>
</feature>
<dbReference type="Proteomes" id="UP000031364">
    <property type="component" value="Unassembled WGS sequence"/>
</dbReference>